<evidence type="ECO:0000256" key="2">
    <source>
        <dbReference type="ARBA" id="ARBA00007357"/>
    </source>
</evidence>
<keyword evidence="11" id="KW-1185">Reference proteome</keyword>
<evidence type="ECO:0000256" key="3">
    <source>
        <dbReference type="ARBA" id="ARBA00022670"/>
    </source>
</evidence>
<evidence type="ECO:0000256" key="7">
    <source>
        <dbReference type="ARBA" id="ARBA00023049"/>
    </source>
</evidence>
<organism evidence="10 11">
    <name type="scientific">Methanosarcina spelaei</name>
    <dbReference type="NCBI Taxonomy" id="1036679"/>
    <lineage>
        <taxon>Archaea</taxon>
        <taxon>Methanobacteriati</taxon>
        <taxon>Methanobacteriota</taxon>
        <taxon>Stenosarchaea group</taxon>
        <taxon>Methanomicrobia</taxon>
        <taxon>Methanosarcinales</taxon>
        <taxon>Methanosarcinaceae</taxon>
        <taxon>Methanosarcina</taxon>
    </lineage>
</organism>
<dbReference type="PANTHER" id="PTHR11733">
    <property type="entry name" value="ZINC METALLOPROTEASE FAMILY M13 NEPRILYSIN-RELATED"/>
    <property type="match status" value="1"/>
</dbReference>
<evidence type="ECO:0000256" key="1">
    <source>
        <dbReference type="ARBA" id="ARBA00001947"/>
    </source>
</evidence>
<evidence type="ECO:0000313" key="10">
    <source>
        <dbReference type="EMBL" id="PAV12398.1"/>
    </source>
</evidence>
<dbReference type="GO" id="GO:0004222">
    <property type="term" value="F:metalloendopeptidase activity"/>
    <property type="evidence" value="ECO:0007669"/>
    <property type="project" value="InterPro"/>
</dbReference>
<proteinExistence type="inferred from homology"/>
<dbReference type="PROSITE" id="PS51885">
    <property type="entry name" value="NEPRILYSIN"/>
    <property type="match status" value="1"/>
</dbReference>
<feature type="domain" description="Peptidase M13 N-terminal" evidence="9">
    <location>
        <begin position="55"/>
        <end position="435"/>
    </location>
</feature>
<comment type="caution">
    <text evidence="10">The sequence shown here is derived from an EMBL/GenBank/DDBJ whole genome shotgun (WGS) entry which is preliminary data.</text>
</comment>
<dbReference type="RefSeq" id="WP_095644706.1">
    <property type="nucleotide sequence ID" value="NZ_LMVP01000257.1"/>
</dbReference>
<dbReference type="GO" id="GO:0046872">
    <property type="term" value="F:metal ion binding"/>
    <property type="evidence" value="ECO:0007669"/>
    <property type="project" value="UniProtKB-KW"/>
</dbReference>
<protein>
    <submittedName>
        <fullName evidence="10">Endothelin-converting protein</fullName>
    </submittedName>
</protein>
<sequence length="694" mass="79303">MNRKGVISLFTFGIVLVNALTVVAFGSSETLRSNMSTSEKEKAFDPGSMNLSVKPGDDFYEYSEGAWIKSHPVPPDKTRYGEFEIVKDRTYNRVKGIVESAANNTSAPDGSLEQKIGKFYSMGMDNATLEKQRLDPIKGELKMIDNISGASDLQTVSTQMMEYGLDPFFSMYAAPDKKNSKTMIATLSQGGLGLPDRDFYFRQDNESIKIREQYLTHVTRMFVLLGDSPEIAESNARTVMRIETRLANASFTNVDNHDEVKTYNKMSLEELQSFAPGINWSCLFGSLVCPDVTEVNVRNPSFFKELSIALQDESIADWKTFLRWKLILGTSPYLSSDVEQEHFDFFGRKLNGQQEMKPRWKRVIDAENEAIGEAVGRVYADRYFDPDSRARMQEMVFNLKKAFGERLQNLTWMEPETRKEAFKKLEALDVQVGYPDEWLNYSELEVKNDSYVMNVLRASKFKFYHGPDGLDRIGQPVNRKLWEMNPQETNAYADYNKIIIVFPAGILQPPFFNKDADDAVNYGAIGSVIGHEMTHHFDSQGRKFDASGNLTDWWTTQDADNFNKNTEVLVDEYNRFEVLPGLYVNGNLTLPENVADFGGLTVAYHAYKLSLKEEPETIDGFTGDQRFFLSFTQIWRESNTNESLRTLVLTDTHSPARFRVNGVVFNVPEFYRVFPNVKPSDKLYRPEIERPVIW</sequence>
<dbReference type="Proteomes" id="UP000218164">
    <property type="component" value="Unassembled WGS sequence"/>
</dbReference>
<dbReference type="PANTHER" id="PTHR11733:SF167">
    <property type="entry name" value="FI17812P1-RELATED"/>
    <property type="match status" value="1"/>
</dbReference>
<keyword evidence="3" id="KW-0645">Protease</keyword>
<dbReference type="Pfam" id="PF01431">
    <property type="entry name" value="Peptidase_M13"/>
    <property type="match status" value="1"/>
</dbReference>
<evidence type="ECO:0000259" key="8">
    <source>
        <dbReference type="Pfam" id="PF01431"/>
    </source>
</evidence>
<evidence type="ECO:0000259" key="9">
    <source>
        <dbReference type="Pfam" id="PF05649"/>
    </source>
</evidence>
<dbReference type="SUPFAM" id="SSF55486">
    <property type="entry name" value="Metalloproteases ('zincins'), catalytic domain"/>
    <property type="match status" value="1"/>
</dbReference>
<comment type="similarity">
    <text evidence="2">Belongs to the peptidase M13 family.</text>
</comment>
<feature type="domain" description="Peptidase M13 C-terminal" evidence="8">
    <location>
        <begin position="490"/>
        <end position="685"/>
    </location>
</feature>
<keyword evidence="6" id="KW-0862">Zinc</keyword>
<comment type="cofactor">
    <cofactor evidence="1">
        <name>Zn(2+)</name>
        <dbReference type="ChEBI" id="CHEBI:29105"/>
    </cofactor>
</comment>
<reference evidence="10 11" key="1">
    <citation type="journal article" date="2017" name="BMC Genomics">
        <title>Genomic analysis of methanogenic archaea reveals a shift towards energy conservation.</title>
        <authorList>
            <person name="Gilmore S.P."/>
            <person name="Henske J.K."/>
            <person name="Sexton J.A."/>
            <person name="Solomon K.V."/>
            <person name="Seppala S."/>
            <person name="Yoo J.I."/>
            <person name="Huyett L.M."/>
            <person name="Pressman A."/>
            <person name="Cogan J.Z."/>
            <person name="Kivenson V."/>
            <person name="Peng X."/>
            <person name="Tan Y."/>
            <person name="Valentine D.L."/>
            <person name="O'Malley M.A."/>
        </authorList>
    </citation>
    <scope>NUCLEOTIDE SEQUENCE [LARGE SCALE GENOMIC DNA]</scope>
    <source>
        <strain evidence="10 11">MC-15</strain>
    </source>
</reference>
<dbReference type="InterPro" id="IPR000718">
    <property type="entry name" value="Peptidase_M13"/>
</dbReference>
<accession>A0A2A2HSS8</accession>
<dbReference type="Pfam" id="PF05649">
    <property type="entry name" value="Peptidase_M13_N"/>
    <property type="match status" value="1"/>
</dbReference>
<dbReference type="GO" id="GO:0016485">
    <property type="term" value="P:protein processing"/>
    <property type="evidence" value="ECO:0007669"/>
    <property type="project" value="TreeGrafter"/>
</dbReference>
<dbReference type="InterPro" id="IPR042089">
    <property type="entry name" value="Peptidase_M13_dom_2"/>
</dbReference>
<evidence type="ECO:0000256" key="6">
    <source>
        <dbReference type="ARBA" id="ARBA00022833"/>
    </source>
</evidence>
<keyword evidence="7" id="KW-0482">Metalloprotease</keyword>
<evidence type="ECO:0000256" key="5">
    <source>
        <dbReference type="ARBA" id="ARBA00022801"/>
    </source>
</evidence>
<dbReference type="EMBL" id="LMVP01000257">
    <property type="protein sequence ID" value="PAV12398.1"/>
    <property type="molecule type" value="Genomic_DNA"/>
</dbReference>
<gene>
    <name evidence="10" type="ORF">ASJ81_06385</name>
</gene>
<dbReference type="GO" id="GO:0005886">
    <property type="term" value="C:plasma membrane"/>
    <property type="evidence" value="ECO:0007669"/>
    <property type="project" value="TreeGrafter"/>
</dbReference>
<dbReference type="InterPro" id="IPR008753">
    <property type="entry name" value="Peptidase_M13_N"/>
</dbReference>
<dbReference type="CDD" id="cd08662">
    <property type="entry name" value="M13"/>
    <property type="match status" value="1"/>
</dbReference>
<name>A0A2A2HSS8_9EURY</name>
<dbReference type="PRINTS" id="PR00786">
    <property type="entry name" value="NEPRILYSIN"/>
</dbReference>
<keyword evidence="5" id="KW-0378">Hydrolase</keyword>
<dbReference type="Gene3D" id="1.10.1380.10">
    <property type="entry name" value="Neutral endopeptidase , domain2"/>
    <property type="match status" value="1"/>
</dbReference>
<dbReference type="OrthoDB" id="115724at2157"/>
<evidence type="ECO:0000313" key="11">
    <source>
        <dbReference type="Proteomes" id="UP000218164"/>
    </source>
</evidence>
<keyword evidence="4" id="KW-0479">Metal-binding</keyword>
<dbReference type="InterPro" id="IPR018497">
    <property type="entry name" value="Peptidase_M13_C"/>
</dbReference>
<dbReference type="InterPro" id="IPR024079">
    <property type="entry name" value="MetalloPept_cat_dom_sf"/>
</dbReference>
<dbReference type="Gene3D" id="3.40.390.10">
    <property type="entry name" value="Collagenase (Catalytic Domain)"/>
    <property type="match status" value="1"/>
</dbReference>
<evidence type="ECO:0000256" key="4">
    <source>
        <dbReference type="ARBA" id="ARBA00022723"/>
    </source>
</evidence>
<dbReference type="AlphaFoldDB" id="A0A2A2HSS8"/>